<evidence type="ECO:0000313" key="3">
    <source>
        <dbReference type="Proteomes" id="UP000186817"/>
    </source>
</evidence>
<dbReference type="OrthoDB" id="2120464at2759"/>
<name>A0A1Q9DYK1_SYMMI</name>
<proteinExistence type="predicted"/>
<accession>A0A1Q9DYK1</accession>
<dbReference type="EMBL" id="LSRX01000334">
    <property type="protein sequence ID" value="OLQ00230.1"/>
    <property type="molecule type" value="Genomic_DNA"/>
</dbReference>
<sequence length="612" mass="67436">MTYSSTVRAKELLGEVISITALLTDDEALRLSCGFTVEELLAKRRLAGDLLRELAEHLDRVCRDTGIARTTGGGTVVKDAYVNSASKRVKETLAELQTDDAVLCRLVHQLQANAAELIELCCKEPAVLELLLPLIVIPVEIHKWVKRTYKGGDTQVGEANLQRIYRGVKSAVFAVRILEFIEADVQVLRGIAAGTAAPGFDHSITRRLGFTVKTGTTAAKAWQMTAVVFLDGVPDLEHFQDIIEGAKDINGSQHAKAYRHCREELTKATEEMDNAILGLRDTDLFSRSTSSSPSLRIPEASSSAATVAEEDFGERSGQPQSKRVRLLTASEVQARDSRQTSESAPLAATLRLVEPGERLTRTPIPSPSTPYLQSWTRTLPDGRKEPAWSFGKAEEEPMDLISKRSEEDGFHHSSDIRNEDSMVQAARSISRFRFPIVETYSADTDEKAALRGFGHDERFAAVRGLEAEAKAPGSDLTRLARDCLASLARDEGMECRQQADAPKFLTDASWAPTSPEAQFLCVSRAAINLAFFWLEQAVAMALDWPLTKSEKQERVLELYAREEALRETGESRAFSSSLPRLWCSAGLLLQCKSGSDRPLFQRAAERKGVTAL</sequence>
<gene>
    <name evidence="2" type="ORF">AK812_SmicGene17131</name>
</gene>
<keyword evidence="3" id="KW-1185">Reference proteome</keyword>
<feature type="compositionally biased region" description="Low complexity" evidence="1">
    <location>
        <begin position="286"/>
        <end position="305"/>
    </location>
</feature>
<evidence type="ECO:0000313" key="2">
    <source>
        <dbReference type="EMBL" id="OLQ00230.1"/>
    </source>
</evidence>
<dbReference type="AlphaFoldDB" id="A0A1Q9DYK1"/>
<evidence type="ECO:0000256" key="1">
    <source>
        <dbReference type="SAM" id="MobiDB-lite"/>
    </source>
</evidence>
<feature type="region of interest" description="Disordered" evidence="1">
    <location>
        <begin position="286"/>
        <end position="323"/>
    </location>
</feature>
<organism evidence="2 3">
    <name type="scientific">Symbiodinium microadriaticum</name>
    <name type="common">Dinoflagellate</name>
    <name type="synonym">Zooxanthella microadriatica</name>
    <dbReference type="NCBI Taxonomy" id="2951"/>
    <lineage>
        <taxon>Eukaryota</taxon>
        <taxon>Sar</taxon>
        <taxon>Alveolata</taxon>
        <taxon>Dinophyceae</taxon>
        <taxon>Suessiales</taxon>
        <taxon>Symbiodiniaceae</taxon>
        <taxon>Symbiodinium</taxon>
    </lineage>
</organism>
<dbReference type="Proteomes" id="UP000186817">
    <property type="component" value="Unassembled WGS sequence"/>
</dbReference>
<reference evidence="2 3" key="1">
    <citation type="submission" date="2016-02" db="EMBL/GenBank/DDBJ databases">
        <title>Genome analysis of coral dinoflagellate symbionts highlights evolutionary adaptations to a symbiotic lifestyle.</title>
        <authorList>
            <person name="Aranda M."/>
            <person name="Li Y."/>
            <person name="Liew Y.J."/>
            <person name="Baumgarten S."/>
            <person name="Simakov O."/>
            <person name="Wilson M."/>
            <person name="Piel J."/>
            <person name="Ashoor H."/>
            <person name="Bougouffa S."/>
            <person name="Bajic V.B."/>
            <person name="Ryu T."/>
            <person name="Ravasi T."/>
            <person name="Bayer T."/>
            <person name="Micklem G."/>
            <person name="Kim H."/>
            <person name="Bhak J."/>
            <person name="Lajeunesse T.C."/>
            <person name="Voolstra C.R."/>
        </authorList>
    </citation>
    <scope>NUCLEOTIDE SEQUENCE [LARGE SCALE GENOMIC DNA]</scope>
    <source>
        <strain evidence="2 3">CCMP2467</strain>
    </source>
</reference>
<protein>
    <submittedName>
        <fullName evidence="2">Uncharacterized protein</fullName>
    </submittedName>
</protein>
<comment type="caution">
    <text evidence="2">The sequence shown here is derived from an EMBL/GenBank/DDBJ whole genome shotgun (WGS) entry which is preliminary data.</text>
</comment>